<evidence type="ECO:0000313" key="3">
    <source>
        <dbReference type="Proteomes" id="UP000600449"/>
    </source>
</evidence>
<sequence length="249" mass="26642">MNAPTNPAPALVLATDLDGTFLGGSDAQRAALYEQLSARDDALLVFVTGRDIDFIAELIETPGMPRPHFIVGDIGTSVYDGVSLKPWEDFEAPIRAAWGDAGERVRALLADEPGLTIQDTPFRYRVSYDYDPAHLTPASREKVEAAGFDCIVSAGRFFDVVPKGVNKGTTLRRFVETLGLDPRTVLAAGDTMNDYAMLAEGFNAVAVGNSEEPLVDAIQGLGHVYHSPHPGAAGIADALRHFELSGETA</sequence>
<accession>A0A917V3T5</accession>
<dbReference type="GO" id="GO:0016791">
    <property type="term" value="F:phosphatase activity"/>
    <property type="evidence" value="ECO:0007669"/>
    <property type="project" value="TreeGrafter"/>
</dbReference>
<dbReference type="GO" id="GO:0005829">
    <property type="term" value="C:cytosol"/>
    <property type="evidence" value="ECO:0007669"/>
    <property type="project" value="TreeGrafter"/>
</dbReference>
<dbReference type="AlphaFoldDB" id="A0A917V3T5"/>
<dbReference type="Pfam" id="PF05116">
    <property type="entry name" value="S6PP"/>
    <property type="match status" value="1"/>
</dbReference>
<dbReference type="Proteomes" id="UP000600449">
    <property type="component" value="Unassembled WGS sequence"/>
</dbReference>
<dbReference type="PANTHER" id="PTHR10000:SF8">
    <property type="entry name" value="HAD SUPERFAMILY HYDROLASE-LIKE, TYPE 3"/>
    <property type="match status" value="1"/>
</dbReference>
<dbReference type="InterPro" id="IPR023214">
    <property type="entry name" value="HAD_sf"/>
</dbReference>
<dbReference type="RefSeq" id="WP_188913060.1">
    <property type="nucleotide sequence ID" value="NZ_BMMF01000006.1"/>
</dbReference>
<evidence type="ECO:0000259" key="1">
    <source>
        <dbReference type="Pfam" id="PF05116"/>
    </source>
</evidence>
<reference evidence="2 3" key="1">
    <citation type="journal article" date="2014" name="Int. J. Syst. Evol. Microbiol.">
        <title>Complete genome sequence of Corynebacterium casei LMG S-19264T (=DSM 44701T), isolated from a smear-ripened cheese.</title>
        <authorList>
            <consortium name="US DOE Joint Genome Institute (JGI-PGF)"/>
            <person name="Walter F."/>
            <person name="Albersmeier A."/>
            <person name="Kalinowski J."/>
            <person name="Ruckert C."/>
        </authorList>
    </citation>
    <scope>NUCLEOTIDE SEQUENCE [LARGE SCALE GENOMIC DNA]</scope>
    <source>
        <strain evidence="2 3">CGMCC 1.9161</strain>
    </source>
</reference>
<keyword evidence="3" id="KW-1185">Reference proteome</keyword>
<gene>
    <name evidence="2" type="ORF">GCM10011322_23290</name>
</gene>
<name>A0A917V3T5_9HYPH</name>
<comment type="caution">
    <text evidence="2">The sequence shown here is derived from an EMBL/GenBank/DDBJ whole genome shotgun (WGS) entry which is preliminary data.</text>
</comment>
<dbReference type="InterPro" id="IPR036412">
    <property type="entry name" value="HAD-like_sf"/>
</dbReference>
<dbReference type="Gene3D" id="3.40.50.1000">
    <property type="entry name" value="HAD superfamily/HAD-like"/>
    <property type="match status" value="1"/>
</dbReference>
<dbReference type="SFLD" id="SFLDG01141">
    <property type="entry name" value="C2.B.1:_Sucrose_Phosphatase_Li"/>
    <property type="match status" value="1"/>
</dbReference>
<dbReference type="SUPFAM" id="SSF56784">
    <property type="entry name" value="HAD-like"/>
    <property type="match status" value="1"/>
</dbReference>
<dbReference type="EMBL" id="BMMF01000006">
    <property type="protein sequence ID" value="GGK35709.1"/>
    <property type="molecule type" value="Genomic_DNA"/>
</dbReference>
<dbReference type="NCBIfam" id="TIGR01484">
    <property type="entry name" value="HAD-SF-IIB"/>
    <property type="match status" value="1"/>
</dbReference>
<organism evidence="2 3">
    <name type="scientific">Salinarimonas ramus</name>
    <dbReference type="NCBI Taxonomy" id="690164"/>
    <lineage>
        <taxon>Bacteria</taxon>
        <taxon>Pseudomonadati</taxon>
        <taxon>Pseudomonadota</taxon>
        <taxon>Alphaproteobacteria</taxon>
        <taxon>Hyphomicrobiales</taxon>
        <taxon>Salinarimonadaceae</taxon>
        <taxon>Salinarimonas</taxon>
    </lineage>
</organism>
<dbReference type="InterPro" id="IPR006379">
    <property type="entry name" value="HAD-SF_hydro_IIB"/>
</dbReference>
<dbReference type="GO" id="GO:0000287">
    <property type="term" value="F:magnesium ion binding"/>
    <property type="evidence" value="ECO:0007669"/>
    <property type="project" value="TreeGrafter"/>
</dbReference>
<dbReference type="SFLD" id="SFLDS00003">
    <property type="entry name" value="Haloacid_Dehalogenase"/>
    <property type="match status" value="1"/>
</dbReference>
<evidence type="ECO:0000313" key="2">
    <source>
        <dbReference type="EMBL" id="GGK35709.1"/>
    </source>
</evidence>
<protein>
    <recommendedName>
        <fullName evidence="1">Sucrose phosphatase-like domain-containing protein</fullName>
    </recommendedName>
</protein>
<dbReference type="PANTHER" id="PTHR10000">
    <property type="entry name" value="PHOSPHOSERINE PHOSPHATASE"/>
    <property type="match status" value="1"/>
</dbReference>
<dbReference type="Gene3D" id="3.90.1070.10">
    <property type="match status" value="1"/>
</dbReference>
<proteinExistence type="predicted"/>
<dbReference type="SFLD" id="SFLDG01140">
    <property type="entry name" value="C2.B:_Phosphomannomutase_and_P"/>
    <property type="match status" value="1"/>
</dbReference>
<feature type="domain" description="Sucrose phosphatase-like" evidence="1">
    <location>
        <begin position="10"/>
        <end position="243"/>
    </location>
</feature>
<dbReference type="InterPro" id="IPR006380">
    <property type="entry name" value="SPP-like_dom"/>
</dbReference>